<reference evidence="6" key="1">
    <citation type="submission" date="2024-06" db="EMBL/GenBank/DDBJ databases">
        <title>Diversity, functionality, and evolutionary history of bacterial symbionts in false click beetles (Coleoptera, Throscidae).</title>
        <authorList>
            <person name="Wierz J.C."/>
            <person name="Malm H."/>
            <person name="Kaltenpoth M."/>
            <person name="Engl T."/>
        </authorList>
    </citation>
    <scope>NUCLEOTIDE SEQUENCE</scope>
    <source>
        <strain evidence="6">AspAUS03</strain>
    </source>
</reference>
<sequence length="104" mass="12530">MQCIISIIKGFQYIIYLNKYIYLPFLKGYKINDLFYIKDNLFYKNKKKFILGTPYIKKLLVISKIIKHLKGNKKIIYKKKRRKGYSKKIGYKNLLTKIKIISIN</sequence>
<evidence type="ECO:0000313" key="6">
    <source>
        <dbReference type="EMBL" id="XBT18902.1"/>
    </source>
</evidence>
<dbReference type="GO" id="GO:1990904">
    <property type="term" value="C:ribonucleoprotein complex"/>
    <property type="evidence" value="ECO:0007669"/>
    <property type="project" value="UniProtKB-KW"/>
</dbReference>
<keyword evidence="5" id="KW-0699">rRNA-binding</keyword>
<dbReference type="AlphaFoldDB" id="A0AAU7QSZ5"/>
<accession>A0AAU7QSZ5</accession>
<dbReference type="GO" id="GO:0005840">
    <property type="term" value="C:ribosome"/>
    <property type="evidence" value="ECO:0007669"/>
    <property type="project" value="UniProtKB-KW"/>
</dbReference>
<dbReference type="NCBIfam" id="TIGR00061">
    <property type="entry name" value="L21"/>
    <property type="match status" value="1"/>
</dbReference>
<keyword evidence="3 5" id="KW-0687">Ribonucleoprotein</keyword>
<dbReference type="GO" id="GO:0003735">
    <property type="term" value="F:structural constituent of ribosome"/>
    <property type="evidence" value="ECO:0007669"/>
    <property type="project" value="InterPro"/>
</dbReference>
<keyword evidence="5" id="KW-0694">RNA-binding</keyword>
<comment type="function">
    <text evidence="5">This protein binds to 23S rRNA in the presence of protein L20.</text>
</comment>
<gene>
    <name evidence="6" type="primary">rplU</name>
    <name evidence="6" type="ORF">ABPD24_00320</name>
</gene>
<evidence type="ECO:0000256" key="1">
    <source>
        <dbReference type="ARBA" id="ARBA00008563"/>
    </source>
</evidence>
<dbReference type="InterPro" id="IPR028909">
    <property type="entry name" value="bL21-like"/>
</dbReference>
<dbReference type="PANTHER" id="PTHR21349">
    <property type="entry name" value="50S RIBOSOMAL PROTEIN L21"/>
    <property type="match status" value="1"/>
</dbReference>
<comment type="similarity">
    <text evidence="1 5">Belongs to the bacterial ribosomal protein bL21 family.</text>
</comment>
<keyword evidence="2 5" id="KW-0689">Ribosomal protein</keyword>
<dbReference type="GO" id="GO:0005737">
    <property type="term" value="C:cytoplasm"/>
    <property type="evidence" value="ECO:0007669"/>
    <property type="project" value="UniProtKB-ARBA"/>
</dbReference>
<dbReference type="Pfam" id="PF00829">
    <property type="entry name" value="Ribosomal_L21p"/>
    <property type="match status" value="1"/>
</dbReference>
<evidence type="ECO:0000256" key="4">
    <source>
        <dbReference type="ARBA" id="ARBA00035483"/>
    </source>
</evidence>
<evidence type="ECO:0000256" key="2">
    <source>
        <dbReference type="ARBA" id="ARBA00022980"/>
    </source>
</evidence>
<organism evidence="6">
    <name type="scientific">Candidatus Shikimatogenerans sp. AspAUS03</name>
    <dbReference type="NCBI Taxonomy" id="3158563"/>
    <lineage>
        <taxon>Bacteria</taxon>
        <taxon>Pseudomonadati</taxon>
        <taxon>Bacteroidota</taxon>
        <taxon>Flavobacteriia</taxon>
        <taxon>Flavobacteriales</taxon>
        <taxon>Candidatus Shikimatogenerans</taxon>
    </lineage>
</organism>
<dbReference type="InterPro" id="IPR036164">
    <property type="entry name" value="bL21-like_sf"/>
</dbReference>
<protein>
    <recommendedName>
        <fullName evidence="4 5">50S ribosomal protein L21</fullName>
    </recommendedName>
</protein>
<name>A0AAU7QSZ5_9FLAO</name>
<dbReference type="InterPro" id="IPR001787">
    <property type="entry name" value="Ribosomal_bL21"/>
</dbReference>
<evidence type="ECO:0000256" key="5">
    <source>
        <dbReference type="RuleBase" id="RU000562"/>
    </source>
</evidence>
<dbReference type="EMBL" id="CP157897">
    <property type="protein sequence ID" value="XBT18902.1"/>
    <property type="molecule type" value="Genomic_DNA"/>
</dbReference>
<dbReference type="PANTHER" id="PTHR21349:SF0">
    <property type="entry name" value="LARGE RIBOSOMAL SUBUNIT PROTEIN BL21M"/>
    <property type="match status" value="1"/>
</dbReference>
<dbReference type="GO" id="GO:0006412">
    <property type="term" value="P:translation"/>
    <property type="evidence" value="ECO:0007669"/>
    <property type="project" value="InterPro"/>
</dbReference>
<dbReference type="GO" id="GO:0019843">
    <property type="term" value="F:rRNA binding"/>
    <property type="evidence" value="ECO:0007669"/>
    <property type="project" value="UniProtKB-KW"/>
</dbReference>
<proteinExistence type="inferred from homology"/>
<dbReference type="SUPFAM" id="SSF141091">
    <property type="entry name" value="L21p-like"/>
    <property type="match status" value="1"/>
</dbReference>
<evidence type="ECO:0000256" key="3">
    <source>
        <dbReference type="ARBA" id="ARBA00023274"/>
    </source>
</evidence>